<evidence type="ECO:0000313" key="2">
    <source>
        <dbReference type="Proteomes" id="UP000032737"/>
    </source>
</evidence>
<keyword evidence="1" id="KW-0167">Capsid protein</keyword>
<gene>
    <name evidence="1" type="primary">cotH</name>
    <name evidence="1" type="ORF">BN85312610</name>
</gene>
<reference evidence="1 2" key="1">
    <citation type="journal article" date="2013" name="J. Mol. Microbiol. Biotechnol.">
        <title>Analysis of the Complete Genomes of Acholeplasma brassicae , A. palmae and A. laidlawii and Their Comparison to the Obligate Parasites from ' Candidatus Phytoplasma'.</title>
        <authorList>
            <person name="Kube M."/>
            <person name="Siewert C."/>
            <person name="Migdoll A.M."/>
            <person name="Duduk B."/>
            <person name="Holz S."/>
            <person name="Rabus R."/>
            <person name="Seemuller E."/>
            <person name="Mitrovic J."/>
            <person name="Muller I."/>
            <person name="Buttner C."/>
            <person name="Reinhardt R."/>
        </authorList>
    </citation>
    <scope>NUCLEOTIDE SEQUENCE [LARGE SCALE GENOMIC DNA]</scope>
    <source>
        <strain evidence="2">0502</strain>
    </source>
</reference>
<dbReference type="Proteomes" id="UP000032737">
    <property type="component" value="Chromosome"/>
</dbReference>
<accession>U4KPB3</accession>
<dbReference type="KEGG" id="abra:BN85312610"/>
<dbReference type="EMBL" id="FO681348">
    <property type="protein sequence ID" value="CCV66282.1"/>
    <property type="molecule type" value="Genomic_DNA"/>
</dbReference>
<organism evidence="1 2">
    <name type="scientific">Acholeplasma brassicae</name>
    <dbReference type="NCBI Taxonomy" id="61635"/>
    <lineage>
        <taxon>Bacteria</taxon>
        <taxon>Bacillati</taxon>
        <taxon>Mycoplasmatota</taxon>
        <taxon>Mollicutes</taxon>
        <taxon>Acholeplasmatales</taxon>
        <taxon>Acholeplasmataceae</taxon>
        <taxon>Acholeplasma</taxon>
    </lineage>
</organism>
<dbReference type="HOGENOM" id="CLU_022931_2_0_14"/>
<proteinExistence type="predicted"/>
<dbReference type="InterPro" id="IPR014867">
    <property type="entry name" value="Spore_coat_CotH_CotH2/3/7"/>
</dbReference>
<name>U4KPB3_9MOLU</name>
<keyword evidence="2" id="KW-1185">Reference proteome</keyword>
<dbReference type="AlphaFoldDB" id="U4KPB3"/>
<evidence type="ECO:0000313" key="1">
    <source>
        <dbReference type="EMBL" id="CCV66282.1"/>
    </source>
</evidence>
<dbReference type="PANTHER" id="PTHR40050">
    <property type="entry name" value="INNER SPORE COAT PROTEIN H"/>
    <property type="match status" value="1"/>
</dbReference>
<dbReference type="Pfam" id="PF08757">
    <property type="entry name" value="CotH"/>
    <property type="match status" value="1"/>
</dbReference>
<dbReference type="PANTHER" id="PTHR40050:SF1">
    <property type="entry name" value="INNER SPORE COAT PROTEIN H"/>
    <property type="match status" value="1"/>
</dbReference>
<dbReference type="STRING" id="61635.BN85312610"/>
<keyword evidence="1" id="KW-0946">Virion</keyword>
<sequence>MITILMVLIGFSLFGCQSENSTENQLKRLLPTEIKGDLMLDQELKGSPITWYYDGVLLEDGQLIQPYLDYSQTTTVTALYDGQTYSYEIPTLSKYAVVSKLLIDTDGVQITSKDDYVQGKISLSNNNQTLNENVVMRIKGRGNSTWDNPKKPFKIKFDERVSLLGMKNAKEYVLLAEYTDKTLMRNYVAHKLASMLEVGYTLDTRFVEVYLNGVYEGFYLLTEQVETDKNKLSIEAAIDIDSGFLIELEADDRVGAEGVEDIHWIRANNKNYVIKSPDTEDYTENELRDKAKSIKDYLLAFEASITNDTYEDYIDVESFIDYFIVQELTKNVDSGYSSVYSFKDANGKLTMGPLWDFDISLGNGDYFDSTPQGFHAYGYNQWFTMLFDQDSFKQAYINRYNEIYETYLPILLESILKVRENTLEARELNFTRWQIMGHYVWPNPPHMVEVTTVTGQDELLYQFLVERAEHLKTVYETT</sequence>
<protein>
    <submittedName>
        <fullName evidence="1">Similar to spore coat protein CotH</fullName>
    </submittedName>
</protein>